<dbReference type="PANTHER" id="PTHR12598:SF0">
    <property type="entry name" value="COPPER HOMEOSTASIS PROTEIN CUTC HOMOLOG"/>
    <property type="match status" value="1"/>
</dbReference>
<evidence type="ECO:0000256" key="2">
    <source>
        <dbReference type="HAMAP-Rule" id="MF_00795"/>
    </source>
</evidence>
<dbReference type="Proteomes" id="UP000076335">
    <property type="component" value="Unassembled WGS sequence"/>
</dbReference>
<proteinExistence type="inferred from homology"/>
<accession>A0A154LBE5</accession>
<keyword evidence="2" id="KW-0963">Cytoplasm</keyword>
<dbReference type="EMBL" id="LPVY01000002">
    <property type="protein sequence ID" value="KZB69207.1"/>
    <property type="molecule type" value="Genomic_DNA"/>
</dbReference>
<evidence type="ECO:0000313" key="3">
    <source>
        <dbReference type="EMBL" id="KZB69207.1"/>
    </source>
</evidence>
<dbReference type="InterPro" id="IPR036822">
    <property type="entry name" value="CutC-like_dom_sf"/>
</dbReference>
<dbReference type="AlphaFoldDB" id="A0A154LBE5"/>
<organism evidence="3 4">
    <name type="scientific">Thalassospira lucentensis</name>
    <dbReference type="NCBI Taxonomy" id="168935"/>
    <lineage>
        <taxon>Bacteria</taxon>
        <taxon>Pseudomonadati</taxon>
        <taxon>Pseudomonadota</taxon>
        <taxon>Alphaproteobacteria</taxon>
        <taxon>Rhodospirillales</taxon>
        <taxon>Thalassospiraceae</taxon>
        <taxon>Thalassospira</taxon>
    </lineage>
</organism>
<evidence type="ECO:0000256" key="1">
    <source>
        <dbReference type="ARBA" id="ARBA00007768"/>
    </source>
</evidence>
<comment type="subcellular location">
    <subcellularLocation>
        <location evidence="2">Cytoplasm</location>
    </subcellularLocation>
</comment>
<dbReference type="Pfam" id="PF03932">
    <property type="entry name" value="CutC"/>
    <property type="match status" value="1"/>
</dbReference>
<protein>
    <recommendedName>
        <fullName evidence="2">PF03932 family protein CutC</fullName>
    </recommendedName>
</protein>
<sequence>MTTAKKPLLEICVESFDDAMVAARAGADRIEYCSALAVGGVTPSAGAMASLRDIPVPCRVMIRPRPGDFIYGASDVAIMKRDIALARDHGAEGIVIGAATPDGRLDRDMLADLLSVAGGLGATLHRVFDAVPDPFDALEGAIDLGFDRILTSGQQPTAEQGADMIVRLITQADGRITILPGCGITPENAAKLLRTTGATELHASCKKAIPAGDGYAAGRVATDGDIVRVLKVLMASFTAS</sequence>
<dbReference type="InterPro" id="IPR005627">
    <property type="entry name" value="CutC-like"/>
</dbReference>
<dbReference type="Gene3D" id="3.20.20.380">
    <property type="entry name" value="Copper homeostasis (CutC) domain"/>
    <property type="match status" value="1"/>
</dbReference>
<dbReference type="HAMAP" id="MF_00795">
    <property type="entry name" value="CutC"/>
    <property type="match status" value="1"/>
</dbReference>
<dbReference type="OrthoDB" id="9815677at2"/>
<dbReference type="GO" id="GO:0005737">
    <property type="term" value="C:cytoplasm"/>
    <property type="evidence" value="ECO:0007669"/>
    <property type="project" value="UniProtKB-SubCell"/>
</dbReference>
<dbReference type="RefSeq" id="WP_062948343.1">
    <property type="nucleotide sequence ID" value="NZ_LPVY01000002.1"/>
</dbReference>
<evidence type="ECO:0000313" key="4">
    <source>
        <dbReference type="Proteomes" id="UP000076335"/>
    </source>
</evidence>
<gene>
    <name evidence="2" type="primary">cutC</name>
    <name evidence="3" type="ORF">AUP42_10030</name>
</gene>
<dbReference type="SUPFAM" id="SSF110395">
    <property type="entry name" value="CutC-like"/>
    <property type="match status" value="1"/>
</dbReference>
<comment type="similarity">
    <text evidence="1 2">Belongs to the CutC family.</text>
</comment>
<name>A0A154LBE5_9PROT</name>
<comment type="caution">
    <text evidence="2">Once thought to be involved in copper homeostasis, experiments in E.coli have shown this is not the case.</text>
</comment>
<reference evidence="3 4" key="1">
    <citation type="submission" date="2015-12" db="EMBL/GenBank/DDBJ databases">
        <title>Genome sequence of Thalassospira lucentensis MCCC 1A02072.</title>
        <authorList>
            <person name="Lu L."/>
            <person name="Lai Q."/>
            <person name="Shao Z."/>
            <person name="Qian P."/>
        </authorList>
    </citation>
    <scope>NUCLEOTIDE SEQUENCE [LARGE SCALE GENOMIC DNA]</scope>
    <source>
        <strain evidence="3 4">MCCC 1A02072</strain>
    </source>
</reference>
<comment type="caution">
    <text evidence="3">The sequence shown here is derived from an EMBL/GenBank/DDBJ whole genome shotgun (WGS) entry which is preliminary data.</text>
</comment>
<dbReference type="PANTHER" id="PTHR12598">
    <property type="entry name" value="COPPER HOMEOSTASIS PROTEIN CUTC"/>
    <property type="match status" value="1"/>
</dbReference>
<dbReference type="GO" id="GO:0005507">
    <property type="term" value="F:copper ion binding"/>
    <property type="evidence" value="ECO:0007669"/>
    <property type="project" value="TreeGrafter"/>
</dbReference>